<keyword evidence="8" id="KW-0227">DNA damage</keyword>
<dbReference type="InterPro" id="IPR001044">
    <property type="entry name" value="XPG/Rad2_eukaryotes"/>
</dbReference>
<dbReference type="Gene3D" id="3.40.50.1010">
    <property type="entry name" value="5'-nuclease"/>
    <property type="match status" value="2"/>
</dbReference>
<dbReference type="InterPro" id="IPR006084">
    <property type="entry name" value="XPG/Rad2"/>
</dbReference>
<reference evidence="15" key="2">
    <citation type="submission" date="2025-09" db="UniProtKB">
        <authorList>
            <consortium name="Ensembl"/>
        </authorList>
    </citation>
    <scope>IDENTIFICATION</scope>
</reference>
<dbReference type="PANTHER" id="PTHR16171:SF11">
    <property type="entry name" value="DNA EXCISION REPAIR PROTEIN ERCC-5"/>
    <property type="match status" value="1"/>
</dbReference>
<keyword evidence="4" id="KW-0808">Transferase</keyword>
<evidence type="ECO:0000256" key="5">
    <source>
        <dbReference type="ARBA" id="ARBA00022691"/>
    </source>
</evidence>
<dbReference type="SUPFAM" id="SSF88723">
    <property type="entry name" value="PIN domain-like"/>
    <property type="match status" value="1"/>
</dbReference>
<dbReference type="PROSITE" id="PS00841">
    <property type="entry name" value="XPG_1"/>
    <property type="match status" value="1"/>
</dbReference>
<keyword evidence="7" id="KW-0540">Nuclease</keyword>
<reference evidence="15" key="1">
    <citation type="submission" date="2025-08" db="UniProtKB">
        <authorList>
            <consortium name="Ensembl"/>
        </authorList>
    </citation>
    <scope>IDENTIFICATION</scope>
</reference>
<dbReference type="AlphaFoldDB" id="A0A8C3HPF4"/>
<organism evidence="15 16">
    <name type="scientific">Chrysemys picta bellii</name>
    <name type="common">Western painted turtle</name>
    <name type="synonym">Emys bellii</name>
    <dbReference type="NCBI Taxonomy" id="8478"/>
    <lineage>
        <taxon>Eukaryota</taxon>
        <taxon>Metazoa</taxon>
        <taxon>Chordata</taxon>
        <taxon>Craniata</taxon>
        <taxon>Vertebrata</taxon>
        <taxon>Euteleostomi</taxon>
        <taxon>Archelosauria</taxon>
        <taxon>Testudinata</taxon>
        <taxon>Testudines</taxon>
        <taxon>Cryptodira</taxon>
        <taxon>Durocryptodira</taxon>
        <taxon>Testudinoidea</taxon>
        <taxon>Emydidae</taxon>
        <taxon>Chrysemys</taxon>
    </lineage>
</organism>
<dbReference type="InterPro" id="IPR008918">
    <property type="entry name" value="HhH2"/>
</dbReference>
<dbReference type="GO" id="GO:0004520">
    <property type="term" value="F:DNA endonuclease activity"/>
    <property type="evidence" value="ECO:0007669"/>
    <property type="project" value="TreeGrafter"/>
</dbReference>
<dbReference type="InterPro" id="IPR019410">
    <property type="entry name" value="Methyltransf_16"/>
</dbReference>
<feature type="region of interest" description="Disordered" evidence="12">
    <location>
        <begin position="330"/>
        <end position="357"/>
    </location>
</feature>
<feature type="domain" description="XPG N-terminal" evidence="14">
    <location>
        <begin position="1"/>
        <end position="98"/>
    </location>
</feature>
<dbReference type="PRINTS" id="PR00853">
    <property type="entry name" value="XPGRADSUPER"/>
</dbReference>
<evidence type="ECO:0000256" key="4">
    <source>
        <dbReference type="ARBA" id="ARBA00022603"/>
    </source>
</evidence>
<dbReference type="CDD" id="cd09868">
    <property type="entry name" value="PIN_XPG_RAD2"/>
    <property type="match status" value="2"/>
</dbReference>
<evidence type="ECO:0000256" key="1">
    <source>
        <dbReference type="ARBA" id="ARBA00001946"/>
    </source>
</evidence>
<dbReference type="Ensembl" id="ENSCPBT00000025233.1">
    <property type="protein sequence ID" value="ENSCPBP00000021432.1"/>
    <property type="gene ID" value="ENSCPBG00000015404.1"/>
</dbReference>
<dbReference type="SMART" id="SM00485">
    <property type="entry name" value="XPGN"/>
    <property type="match status" value="1"/>
</dbReference>
<dbReference type="InterPro" id="IPR006086">
    <property type="entry name" value="XPG-I_dom"/>
</dbReference>
<keyword evidence="5" id="KW-0949">S-adenosyl-L-methionine</keyword>
<dbReference type="Pfam" id="PF10294">
    <property type="entry name" value="Methyltransf_16"/>
    <property type="match status" value="1"/>
</dbReference>
<evidence type="ECO:0008006" key="17">
    <source>
        <dbReference type="Google" id="ProtNLM"/>
    </source>
</evidence>
<evidence type="ECO:0000256" key="11">
    <source>
        <dbReference type="ARBA" id="ARBA00023242"/>
    </source>
</evidence>
<evidence type="ECO:0000259" key="13">
    <source>
        <dbReference type="SMART" id="SM00484"/>
    </source>
</evidence>
<dbReference type="PANTHER" id="PTHR16171">
    <property type="entry name" value="DNA REPAIR PROTEIN COMPLEMENTING XP-G CELLS-RELATED"/>
    <property type="match status" value="1"/>
</dbReference>
<dbReference type="InterPro" id="IPR029060">
    <property type="entry name" value="PIN-like_dom_sf"/>
</dbReference>
<evidence type="ECO:0000256" key="2">
    <source>
        <dbReference type="ARBA" id="ARBA00004123"/>
    </source>
</evidence>
<keyword evidence="11" id="KW-0539">Nucleus</keyword>
<dbReference type="PRINTS" id="PR00066">
    <property type="entry name" value="XRODRMPGMNTG"/>
</dbReference>
<dbReference type="SMART" id="SM00279">
    <property type="entry name" value="HhH2"/>
    <property type="match status" value="1"/>
</dbReference>
<evidence type="ECO:0000256" key="12">
    <source>
        <dbReference type="SAM" id="MobiDB-lite"/>
    </source>
</evidence>
<dbReference type="InterPro" id="IPR006085">
    <property type="entry name" value="XPG_DNA_repair_N"/>
</dbReference>
<dbReference type="FunFam" id="3.40.50.1010:FF:000022">
    <property type="entry name" value="DNA repair protein complementing XP-G cells homolog"/>
    <property type="match status" value="1"/>
</dbReference>
<dbReference type="Gene3D" id="1.10.150.20">
    <property type="entry name" value="5' to 3' exonuclease, C-terminal subdomain"/>
    <property type="match status" value="1"/>
</dbReference>
<dbReference type="SMART" id="SM00484">
    <property type="entry name" value="XPGI"/>
    <property type="match status" value="1"/>
</dbReference>
<dbReference type="Pfam" id="PF00752">
    <property type="entry name" value="XPG_N"/>
    <property type="match status" value="1"/>
</dbReference>
<dbReference type="GO" id="GO:0003697">
    <property type="term" value="F:single-stranded DNA binding"/>
    <property type="evidence" value="ECO:0007669"/>
    <property type="project" value="InterPro"/>
</dbReference>
<feature type="region of interest" description="Disordered" evidence="12">
    <location>
        <begin position="586"/>
        <end position="650"/>
    </location>
</feature>
<dbReference type="GO" id="GO:0046872">
    <property type="term" value="F:metal ion binding"/>
    <property type="evidence" value="ECO:0007669"/>
    <property type="project" value="UniProtKB-KW"/>
</dbReference>
<comment type="subcellular location">
    <subcellularLocation>
        <location evidence="2">Nucleus</location>
    </subcellularLocation>
</comment>
<feature type="domain" description="XPG-I" evidence="13">
    <location>
        <begin position="750"/>
        <end position="819"/>
    </location>
</feature>
<dbReference type="FunFam" id="3.40.50.1010:FF:000023">
    <property type="entry name" value="DNA repair protein complementing XP-G cells"/>
    <property type="match status" value="1"/>
</dbReference>
<dbReference type="GO" id="GO:0016788">
    <property type="term" value="F:hydrolase activity, acting on ester bonds"/>
    <property type="evidence" value="ECO:0007669"/>
    <property type="project" value="InterPro"/>
</dbReference>
<evidence type="ECO:0000256" key="9">
    <source>
        <dbReference type="ARBA" id="ARBA00022842"/>
    </source>
</evidence>
<evidence type="ECO:0000256" key="6">
    <source>
        <dbReference type="ARBA" id="ARBA00022723"/>
    </source>
</evidence>
<dbReference type="GO" id="GO:0008168">
    <property type="term" value="F:methyltransferase activity"/>
    <property type="evidence" value="ECO:0007669"/>
    <property type="project" value="UniProtKB-KW"/>
</dbReference>
<proteinExistence type="inferred from homology"/>
<protein>
    <recommendedName>
        <fullName evidence="17">DNA repair protein complementing XP-G cells</fullName>
    </recommendedName>
</protein>
<dbReference type="CDD" id="cd02440">
    <property type="entry name" value="AdoMet_MTases"/>
    <property type="match status" value="1"/>
</dbReference>
<comment type="similarity">
    <text evidence="3">Belongs to the XPG/RAD2 endonuclease family. XPG subfamily.</text>
</comment>
<keyword evidence="7" id="KW-0255">Endonuclease</keyword>
<comment type="cofactor">
    <cofactor evidence="1">
        <name>Mg(2+)</name>
        <dbReference type="ChEBI" id="CHEBI:18420"/>
    </cofactor>
</comment>
<dbReference type="SUPFAM" id="SSF53335">
    <property type="entry name" value="S-adenosyl-L-methionine-dependent methyltransferases"/>
    <property type="match status" value="1"/>
</dbReference>
<keyword evidence="6" id="KW-0479">Metal-binding</keyword>
<dbReference type="GO" id="GO:0006289">
    <property type="term" value="P:nucleotide-excision repair"/>
    <property type="evidence" value="ECO:0007669"/>
    <property type="project" value="InterPro"/>
</dbReference>
<sequence length="1121" mass="126449">MGVQGLWKLLECSGRPINPETLEGKILAVDISIWLNQAVKGARDRYGNTTQNAHLLTLFHRLCKLLFFRIRPVFVFDGEAPLLKRQTLAKRRQRKELAVSDSKKTTEKLLKTFLKRQAIKTALTGKSNEALPSISQVRREEIDDMYVLSSLQEEEKKSSEDEDEKEWEERMSQKKILQEEFFDNPHSVDIESEDFSSLPPEVKHEILTDIKEFTKRRRTLFETMPEESNDFSQYQLKGLLKKNNLNRYIENVEKEMSQQDSGHIQTQYENEGGFMKEVESKRVVSEDTSHYILIKGIQVKEATSTHLETLSVGHSSTGPKYNIPDKIHNEMNASTKPPSPEKLKTEKASNAVGAPPSPRTLLAIQAAMLESSSEEEPEDEDKRQLNLDQVTLCPGIVEGNVSPRTLQAIQQALCGGGGGDDVRAVITTSADRTRMEMSGVKDLISSSDEEDEVPKIKDGKEPLLLPTILSTNTVLMQDGESDQKSQSDFFLIPVPKGVCTPCVKNDSSAEIIRLDKEETEDEQDPAKMDSSSLQENMNICMQKPLSSKTQTTSVALIHSETTEISNNGESENVEYVLSKAEKNTSELQHSLSVTPEIANPNEARVQRKSQSEESDSDGSFIEVDSEISNDTEFPGEIFKTSHAPSEPDETLAVEAAATELEKEGDEGATENLLKDTAEEVQLTIHQNTETEKDREDAVNEWQDISLEELEALENNLSVEQNMLQAQKQQQERIAATVTGQMFLESQELLRLFGVPYIEAPMEAEAQCAVLDLTDQTSGTITDDSDIWLFGARHVYKNFFSQNKYVEYYQYVDIQNQLGLDRSKLINLAYLLGSDYTEGIPSVGYVTAMEILNEFPGPGMEPLLKFTIVPHEMDMIPSQCNHLISAELIRTPEYKEGNNEDEQTVAEIMRRRFSPAVVTNRPWEGFHFAGHEIKIIEATECYGAVVWPSALVLCHFLETNAKQYSLVDKSVIEIGAGTGLVSIVATLLGAHVTATDLPEVLGNLQYNILKNTKMKCKHQPQVKELSWGVDLEKNFPKSLCQFDYIMAADVVYYHPFLEELLLTFHHLCQDNTVILWAMRFRLDTKNQFMGRFQELFDLEVISNFPSLNIALYKAMRRGKKMT</sequence>
<dbReference type="GO" id="GO:0032259">
    <property type="term" value="P:methylation"/>
    <property type="evidence" value="ECO:0007669"/>
    <property type="project" value="UniProtKB-KW"/>
</dbReference>
<keyword evidence="7" id="KW-0378">Hydrolase</keyword>
<keyword evidence="4" id="KW-0489">Methyltransferase</keyword>
<evidence type="ECO:0000256" key="8">
    <source>
        <dbReference type="ARBA" id="ARBA00022763"/>
    </source>
</evidence>
<keyword evidence="10" id="KW-0234">DNA repair</keyword>
<dbReference type="GeneTree" id="ENSGT00940000163631"/>
<evidence type="ECO:0000259" key="14">
    <source>
        <dbReference type="SMART" id="SM00485"/>
    </source>
</evidence>
<dbReference type="Proteomes" id="UP000694380">
    <property type="component" value="Unplaced"/>
</dbReference>
<name>A0A8C3HPF4_CHRPI</name>
<dbReference type="PROSITE" id="PS00842">
    <property type="entry name" value="XPG_2"/>
    <property type="match status" value="1"/>
</dbReference>
<evidence type="ECO:0000256" key="3">
    <source>
        <dbReference type="ARBA" id="ARBA00005283"/>
    </source>
</evidence>
<dbReference type="Gene3D" id="3.40.50.150">
    <property type="entry name" value="Vaccinia Virus protein VP39"/>
    <property type="match status" value="1"/>
</dbReference>
<dbReference type="InterPro" id="IPR019974">
    <property type="entry name" value="XPG_CS"/>
</dbReference>
<dbReference type="InterPro" id="IPR029063">
    <property type="entry name" value="SAM-dependent_MTases_sf"/>
</dbReference>
<evidence type="ECO:0000256" key="10">
    <source>
        <dbReference type="ARBA" id="ARBA00023204"/>
    </source>
</evidence>
<evidence type="ECO:0000313" key="15">
    <source>
        <dbReference type="Ensembl" id="ENSCPBP00000021432.1"/>
    </source>
</evidence>
<dbReference type="GO" id="GO:0005634">
    <property type="term" value="C:nucleus"/>
    <property type="evidence" value="ECO:0007669"/>
    <property type="project" value="UniProtKB-SubCell"/>
</dbReference>
<accession>A0A8C3HPF4</accession>
<keyword evidence="9" id="KW-0460">Magnesium</keyword>
<evidence type="ECO:0000313" key="16">
    <source>
        <dbReference type="Proteomes" id="UP000694380"/>
    </source>
</evidence>
<dbReference type="Pfam" id="PF00867">
    <property type="entry name" value="XPG_I"/>
    <property type="match status" value="1"/>
</dbReference>
<evidence type="ECO:0000256" key="7">
    <source>
        <dbReference type="ARBA" id="ARBA00022759"/>
    </source>
</evidence>
<keyword evidence="16" id="KW-1185">Reference proteome</keyword>